<evidence type="ECO:0000256" key="9">
    <source>
        <dbReference type="SAM" id="Phobius"/>
    </source>
</evidence>
<feature type="transmembrane region" description="Helical" evidence="9">
    <location>
        <begin position="208"/>
        <end position="231"/>
    </location>
</feature>
<dbReference type="AlphaFoldDB" id="M7B3U4"/>
<evidence type="ECO:0000259" key="10">
    <source>
        <dbReference type="PROSITE" id="PS50262"/>
    </source>
</evidence>
<feature type="transmembrane region" description="Helical" evidence="9">
    <location>
        <begin position="23"/>
        <end position="42"/>
    </location>
</feature>
<proteinExistence type="predicted"/>
<keyword evidence="12" id="KW-1185">Reference proteome</keyword>
<evidence type="ECO:0000256" key="2">
    <source>
        <dbReference type="ARBA" id="ARBA00022475"/>
    </source>
</evidence>
<evidence type="ECO:0000256" key="7">
    <source>
        <dbReference type="ARBA" id="ARBA00023170"/>
    </source>
</evidence>
<dbReference type="PROSITE" id="PS50262">
    <property type="entry name" value="G_PROTEIN_RECEP_F1_2"/>
    <property type="match status" value="1"/>
</dbReference>
<dbReference type="Pfam" id="PF13837">
    <property type="entry name" value="Myb_DNA-bind_4"/>
    <property type="match status" value="1"/>
</dbReference>
<name>M7B3U4_CHEMY</name>
<evidence type="ECO:0000256" key="1">
    <source>
        <dbReference type="ARBA" id="ARBA00004651"/>
    </source>
</evidence>
<dbReference type="PANTHER" id="PTHR22752:SF1">
    <property type="entry name" value="G-PROTEIN COUPLED RECEPTOR 176"/>
    <property type="match status" value="1"/>
</dbReference>
<keyword evidence="6 9" id="KW-0472">Membrane</keyword>
<evidence type="ECO:0000256" key="4">
    <source>
        <dbReference type="ARBA" id="ARBA00022989"/>
    </source>
</evidence>
<feature type="domain" description="G-protein coupled receptors family 1 profile" evidence="10">
    <location>
        <begin position="1"/>
        <end position="260"/>
    </location>
</feature>
<dbReference type="InterPro" id="IPR017452">
    <property type="entry name" value="GPCR_Rhodpsn_7TM"/>
</dbReference>
<sequence>MVLWSTCRTSVFKSVTNRFIKNLACSGICASLVCVPFDIVLSASPHCCWWIYTMLFCKIVKFLHKVFCSVTILSFPAIALDRYYSVLYPLERKISDAKSRDLVIYIWAHAVVASIPVFAVTNVSDIYAMSTCTGSWSYSLGHLVYVIIYNITTVIVPVAVVFFFMILIRRALSASQKKKVIIAALRTPQNTISIPYASQREAELHAMLLSMVMIFIFCSVPYVTLMIYRTILNISDISIFLFLTAIWLPKVSLLANPLLFLTVNKSVRKCLVGTIVQLHRRYSRRNIISSGSVADTNLEPNVRSGSQLLEMFHIGQQQIFKPTEDDEENETKSIGSGDFQQKEIPTTSLEVEQTFIQKCLQHTIADSAAQVAPAMPTEGELVNDKYSMQFGFGPFELPPQWLSENRNSKKRLLPPLGNTPEELIQTKQPKCKAERKISRINPVSFPRTRTCWLLLGSSARTGRQSALDPHCAADRELPERGKLQVTMQSSSAEVTMQSSSAEVTMMEFQNRKRAPAWTEREVQDLIAVWGEESVLSKLRSSFRNAKTYVKISQGMKDRGHNRDSKQCRVKLKELRQAYQKTREANGRSGSELQTCHFYDELHAILGGSATTTPAVLFDSFNGDATRKQVLGTKKMMMMMMMRL</sequence>
<protein>
    <recommendedName>
        <fullName evidence="10">G-protein coupled receptors family 1 profile domain-containing protein</fullName>
    </recommendedName>
</protein>
<evidence type="ECO:0000313" key="11">
    <source>
        <dbReference type="EMBL" id="EMP26778.1"/>
    </source>
</evidence>
<gene>
    <name evidence="11" type="ORF">UY3_16178</name>
</gene>
<dbReference type="InterPro" id="IPR043523">
    <property type="entry name" value="GPCR_176_Rhodpsn_7TM"/>
</dbReference>
<evidence type="ECO:0000256" key="5">
    <source>
        <dbReference type="ARBA" id="ARBA00023040"/>
    </source>
</evidence>
<dbReference type="GO" id="GO:0005886">
    <property type="term" value="C:plasma membrane"/>
    <property type="evidence" value="ECO:0007669"/>
    <property type="project" value="UniProtKB-SubCell"/>
</dbReference>
<dbReference type="GO" id="GO:0004930">
    <property type="term" value="F:G protein-coupled receptor activity"/>
    <property type="evidence" value="ECO:0007669"/>
    <property type="project" value="UniProtKB-KW"/>
</dbReference>
<keyword evidence="4 9" id="KW-1133">Transmembrane helix</keyword>
<dbReference type="CDD" id="cd15006">
    <property type="entry name" value="7tmA_GPR176"/>
    <property type="match status" value="1"/>
</dbReference>
<dbReference type="Gene3D" id="1.10.10.60">
    <property type="entry name" value="Homeodomain-like"/>
    <property type="match status" value="1"/>
</dbReference>
<comment type="subcellular location">
    <subcellularLocation>
        <location evidence="1">Cell membrane</location>
        <topology evidence="1">Multi-pass membrane protein</topology>
    </subcellularLocation>
</comment>
<dbReference type="EMBL" id="KB576442">
    <property type="protein sequence ID" value="EMP26778.1"/>
    <property type="molecule type" value="Genomic_DNA"/>
</dbReference>
<feature type="transmembrane region" description="Helical" evidence="9">
    <location>
        <begin position="62"/>
        <end position="81"/>
    </location>
</feature>
<accession>M7B3U4</accession>
<dbReference type="PRINTS" id="PR00237">
    <property type="entry name" value="GPCRRHODOPSN"/>
</dbReference>
<feature type="transmembrane region" description="Helical" evidence="9">
    <location>
        <begin position="143"/>
        <end position="168"/>
    </location>
</feature>
<feature type="transmembrane region" description="Helical" evidence="9">
    <location>
        <begin position="237"/>
        <end position="261"/>
    </location>
</feature>
<dbReference type="Proteomes" id="UP000031443">
    <property type="component" value="Unassembled WGS sequence"/>
</dbReference>
<keyword evidence="5" id="KW-0297">G-protein coupled receptor</keyword>
<dbReference type="eggNOG" id="KOG3656">
    <property type="taxonomic scope" value="Eukaryota"/>
</dbReference>
<keyword evidence="2" id="KW-1003">Cell membrane</keyword>
<dbReference type="STRING" id="8469.M7B3U4"/>
<dbReference type="PANTHER" id="PTHR22752">
    <property type="entry name" value="G PROTEIN-COUPLED RECEPTOR"/>
    <property type="match status" value="1"/>
</dbReference>
<keyword evidence="7" id="KW-0675">Receptor</keyword>
<reference evidence="12" key="1">
    <citation type="journal article" date="2013" name="Nat. Genet.">
        <title>The draft genomes of soft-shell turtle and green sea turtle yield insights into the development and evolution of the turtle-specific body plan.</title>
        <authorList>
            <person name="Wang Z."/>
            <person name="Pascual-Anaya J."/>
            <person name="Zadissa A."/>
            <person name="Li W."/>
            <person name="Niimura Y."/>
            <person name="Huang Z."/>
            <person name="Li C."/>
            <person name="White S."/>
            <person name="Xiong Z."/>
            <person name="Fang D."/>
            <person name="Wang B."/>
            <person name="Ming Y."/>
            <person name="Chen Y."/>
            <person name="Zheng Y."/>
            <person name="Kuraku S."/>
            <person name="Pignatelli M."/>
            <person name="Herrero J."/>
            <person name="Beal K."/>
            <person name="Nozawa M."/>
            <person name="Li Q."/>
            <person name="Wang J."/>
            <person name="Zhang H."/>
            <person name="Yu L."/>
            <person name="Shigenobu S."/>
            <person name="Wang J."/>
            <person name="Liu J."/>
            <person name="Flicek P."/>
            <person name="Searle S."/>
            <person name="Wang J."/>
            <person name="Kuratani S."/>
            <person name="Yin Y."/>
            <person name="Aken B."/>
            <person name="Zhang G."/>
            <person name="Irie N."/>
        </authorList>
    </citation>
    <scope>NUCLEOTIDE SEQUENCE [LARGE SCALE GENOMIC DNA]</scope>
</reference>
<evidence type="ECO:0000256" key="3">
    <source>
        <dbReference type="ARBA" id="ARBA00022692"/>
    </source>
</evidence>
<dbReference type="InterPro" id="IPR000276">
    <property type="entry name" value="GPCR_Rhodpsn"/>
</dbReference>
<evidence type="ECO:0000256" key="6">
    <source>
        <dbReference type="ARBA" id="ARBA00023136"/>
    </source>
</evidence>
<dbReference type="InterPro" id="IPR044822">
    <property type="entry name" value="Myb_DNA-bind_4"/>
</dbReference>
<dbReference type="FunFam" id="1.10.10.60:FF:000032">
    <property type="entry name" value="Zinc finger and SCAN domain-containing 20"/>
    <property type="match status" value="1"/>
</dbReference>
<dbReference type="SUPFAM" id="SSF81321">
    <property type="entry name" value="Family A G protein-coupled receptor-like"/>
    <property type="match status" value="1"/>
</dbReference>
<dbReference type="Gene3D" id="1.20.1070.10">
    <property type="entry name" value="Rhodopsin 7-helix transmembrane proteins"/>
    <property type="match status" value="1"/>
</dbReference>
<keyword evidence="8" id="KW-0807">Transducer</keyword>
<feature type="transmembrane region" description="Helical" evidence="9">
    <location>
        <begin position="102"/>
        <end position="123"/>
    </location>
</feature>
<organism evidence="11 12">
    <name type="scientific">Chelonia mydas</name>
    <name type="common">Green sea-turtle</name>
    <name type="synonym">Chelonia agassizi</name>
    <dbReference type="NCBI Taxonomy" id="8469"/>
    <lineage>
        <taxon>Eukaryota</taxon>
        <taxon>Metazoa</taxon>
        <taxon>Chordata</taxon>
        <taxon>Craniata</taxon>
        <taxon>Vertebrata</taxon>
        <taxon>Euteleostomi</taxon>
        <taxon>Archelosauria</taxon>
        <taxon>Testudinata</taxon>
        <taxon>Testudines</taxon>
        <taxon>Cryptodira</taxon>
        <taxon>Durocryptodira</taxon>
        <taxon>Americhelydia</taxon>
        <taxon>Chelonioidea</taxon>
        <taxon>Cheloniidae</taxon>
        <taxon>Chelonia</taxon>
    </lineage>
</organism>
<evidence type="ECO:0000313" key="12">
    <source>
        <dbReference type="Proteomes" id="UP000031443"/>
    </source>
</evidence>
<evidence type="ECO:0000256" key="8">
    <source>
        <dbReference type="ARBA" id="ARBA00023224"/>
    </source>
</evidence>
<keyword evidence="3 9" id="KW-0812">Transmembrane</keyword>
<dbReference type="Pfam" id="PF00001">
    <property type="entry name" value="7tm_1"/>
    <property type="match status" value="1"/>
</dbReference>